<dbReference type="AlphaFoldDB" id="A0AAP2E2M7"/>
<reference evidence="1 2" key="1">
    <citation type="submission" date="2021-05" db="EMBL/GenBank/DDBJ databases">
        <title>A Polyphasic approach of four new species of the genus Ohtaekwangia: Ohtaekwangia histidinii sp. nov., Ohtaekwangia cretensis sp. nov., Ohtaekwangia indiensis sp. nov., Ohtaekwangia reichenbachii sp. nov. from diverse environment.</title>
        <authorList>
            <person name="Octaviana S."/>
        </authorList>
    </citation>
    <scope>NUCLEOTIDE SEQUENCE [LARGE SCALE GENOMIC DNA]</scope>
    <source>
        <strain evidence="1 2">PWU5</strain>
    </source>
</reference>
<proteinExistence type="predicted"/>
<accession>A0AAP2E2M7</accession>
<protein>
    <submittedName>
        <fullName evidence="1">Uncharacterized protein</fullName>
    </submittedName>
</protein>
<gene>
    <name evidence="1" type="ORF">KK062_27165</name>
</gene>
<comment type="caution">
    <text evidence="1">The sequence shown here is derived from an EMBL/GenBank/DDBJ whole genome shotgun (WGS) entry which is preliminary data.</text>
</comment>
<evidence type="ECO:0000313" key="2">
    <source>
        <dbReference type="Proteomes" id="UP001319080"/>
    </source>
</evidence>
<dbReference type="RefSeq" id="WP_254087522.1">
    <property type="nucleotide sequence ID" value="NZ_JAHESE010000045.1"/>
</dbReference>
<dbReference type="EMBL" id="JAHESE010000045">
    <property type="protein sequence ID" value="MBT1711953.1"/>
    <property type="molecule type" value="Genomic_DNA"/>
</dbReference>
<organism evidence="1 2">
    <name type="scientific">Dawidia cretensis</name>
    <dbReference type="NCBI Taxonomy" id="2782350"/>
    <lineage>
        <taxon>Bacteria</taxon>
        <taxon>Pseudomonadati</taxon>
        <taxon>Bacteroidota</taxon>
        <taxon>Cytophagia</taxon>
        <taxon>Cytophagales</taxon>
        <taxon>Chryseotaleaceae</taxon>
        <taxon>Dawidia</taxon>
    </lineage>
</organism>
<sequence>MDVHITYIERLMEMLAAKTKQRLDNKGFIAMEIEISEGITKKYLYESMYLKTKKARESGIETVPLNQSKLDVLAQYLGAKSFIVLCDQLDKERSPVLMSCLGNYYCYVRRNAEIGVVMRSPVRIIEKNNTIWFELQGPTWLYAGEMLLKNGCLFICMRATGGKEIHHVYKIGFREQPPVMQGIFSGVSTVFEPIGGRTVLIRTQEDFTKLENLELKIADMKRSKDKEQRRLAEYFLSYETNNLKIKPVTTFTVDDLGNGK</sequence>
<keyword evidence="2" id="KW-1185">Reference proteome</keyword>
<evidence type="ECO:0000313" key="1">
    <source>
        <dbReference type="EMBL" id="MBT1711953.1"/>
    </source>
</evidence>
<dbReference type="Proteomes" id="UP001319080">
    <property type="component" value="Unassembled WGS sequence"/>
</dbReference>
<name>A0AAP2E2M7_9BACT</name>